<proteinExistence type="inferred from homology"/>
<feature type="transmembrane region" description="Helical" evidence="6">
    <location>
        <begin position="295"/>
        <end position="319"/>
    </location>
</feature>
<dbReference type="OrthoDB" id="6493944at2759"/>
<protein>
    <recommendedName>
        <fullName evidence="9">Solute carrier family 13 member 5</fullName>
    </recommendedName>
</protein>
<feature type="transmembrane region" description="Helical" evidence="6">
    <location>
        <begin position="331"/>
        <end position="361"/>
    </location>
</feature>
<feature type="transmembrane region" description="Helical" evidence="6">
    <location>
        <begin position="90"/>
        <end position="117"/>
    </location>
</feature>
<dbReference type="EMBL" id="CAJPEX010001038">
    <property type="protein sequence ID" value="CAG0918015.1"/>
    <property type="molecule type" value="Genomic_DNA"/>
</dbReference>
<feature type="transmembrane region" description="Helical" evidence="6">
    <location>
        <begin position="239"/>
        <end position="260"/>
    </location>
</feature>
<comment type="similarity">
    <text evidence="2">Belongs to the SLC13A/DASS transporter (TC 2.A.47) family. NADC subfamily.</text>
</comment>
<evidence type="ECO:0000256" key="6">
    <source>
        <dbReference type="SAM" id="Phobius"/>
    </source>
</evidence>
<dbReference type="GO" id="GO:0015141">
    <property type="term" value="F:succinate transmembrane transporter activity"/>
    <property type="evidence" value="ECO:0007669"/>
    <property type="project" value="TreeGrafter"/>
</dbReference>
<dbReference type="PANTHER" id="PTHR10283:SF82">
    <property type="entry name" value="SOLUTE CARRIER FAMILY 13 MEMBER 2"/>
    <property type="match status" value="1"/>
</dbReference>
<evidence type="ECO:0000256" key="5">
    <source>
        <dbReference type="ARBA" id="ARBA00023136"/>
    </source>
</evidence>
<name>A0A7R9BNQ1_9CRUS</name>
<evidence type="ECO:0000256" key="3">
    <source>
        <dbReference type="ARBA" id="ARBA00022692"/>
    </source>
</evidence>
<gene>
    <name evidence="7" type="ORF">NMOB1V02_LOCUS5584</name>
</gene>
<keyword evidence="8" id="KW-1185">Reference proteome</keyword>
<organism evidence="7">
    <name type="scientific">Notodromas monacha</name>
    <dbReference type="NCBI Taxonomy" id="399045"/>
    <lineage>
        <taxon>Eukaryota</taxon>
        <taxon>Metazoa</taxon>
        <taxon>Ecdysozoa</taxon>
        <taxon>Arthropoda</taxon>
        <taxon>Crustacea</taxon>
        <taxon>Oligostraca</taxon>
        <taxon>Ostracoda</taxon>
        <taxon>Podocopa</taxon>
        <taxon>Podocopida</taxon>
        <taxon>Cypridocopina</taxon>
        <taxon>Cypridoidea</taxon>
        <taxon>Cyprididae</taxon>
        <taxon>Notodromas</taxon>
    </lineage>
</organism>
<keyword evidence="5 6" id="KW-0472">Membrane</keyword>
<keyword evidence="3 6" id="KW-0812">Transmembrane</keyword>
<feature type="transmembrane region" description="Helical" evidence="6">
    <location>
        <begin position="373"/>
        <end position="391"/>
    </location>
</feature>
<reference evidence="7" key="1">
    <citation type="submission" date="2020-11" db="EMBL/GenBank/DDBJ databases">
        <authorList>
            <person name="Tran Van P."/>
        </authorList>
    </citation>
    <scope>NUCLEOTIDE SEQUENCE</scope>
</reference>
<evidence type="ECO:0000256" key="4">
    <source>
        <dbReference type="ARBA" id="ARBA00022989"/>
    </source>
</evidence>
<sequence>MRTNQQQKATEDKSILPRVADGLFSHHTDFRDEARASETEVSAYSRQVVQIPTNCCSEVDVEKPSEEVLNPVSMRDDVKKQYHKARIGNLIAVCFAANLGGTGVVTGCAPNLILLGILDTLYESTQLNFATWMLFNIPGMLINVFLGWLWLQASFFNLRVEDVVRLFKKQQRETVSEDVRKRWDDEKASQSRARDVIQRRHEALGPIRFEEAITLFLFVVLVASWIFRAPRFVTGWSAWFERDVSEATPCVLIIFLMFIIPRTPSNPFSSTHQPSETSKGLLTWQIIHEKMPWNVIILMGGAIAMADVCKTSGLTAVLGTQFAKINFLSPGWLLLLMTTLTAFLTELASNAATASIILPILNSMARELNIHPLYLMLPATITTSFSFMLPVANPPNAITYTAAGNMKVSDMAKAGFLMNIIGILVLNIMTNTYGTLVFDFNHFPTLIADDSTTTSSTTTLGTILSVANSTDSPTAMIITVVDIAVDSPRHVAAGHKIRSRTQTSWPILWVKCRDYRSRKLVIFRELLLLSKYTSY</sequence>
<feature type="transmembrane region" description="Helical" evidence="6">
    <location>
        <begin position="209"/>
        <end position="227"/>
    </location>
</feature>
<evidence type="ECO:0000256" key="2">
    <source>
        <dbReference type="ARBA" id="ARBA00006772"/>
    </source>
</evidence>
<keyword evidence="4 6" id="KW-1133">Transmembrane helix</keyword>
<evidence type="ECO:0008006" key="9">
    <source>
        <dbReference type="Google" id="ProtNLM"/>
    </source>
</evidence>
<dbReference type="EMBL" id="OA883075">
    <property type="protein sequence ID" value="CAD7277863.1"/>
    <property type="molecule type" value="Genomic_DNA"/>
</dbReference>
<evidence type="ECO:0000256" key="1">
    <source>
        <dbReference type="ARBA" id="ARBA00004141"/>
    </source>
</evidence>
<dbReference type="Pfam" id="PF00939">
    <property type="entry name" value="Na_sulph_symp"/>
    <property type="match status" value="1"/>
</dbReference>
<evidence type="ECO:0000313" key="8">
    <source>
        <dbReference type="Proteomes" id="UP000678499"/>
    </source>
</evidence>
<dbReference type="AlphaFoldDB" id="A0A7R9BNQ1"/>
<dbReference type="Proteomes" id="UP000678499">
    <property type="component" value="Unassembled WGS sequence"/>
</dbReference>
<comment type="subcellular location">
    <subcellularLocation>
        <location evidence="1">Membrane</location>
        <topology evidence="1">Multi-pass membrane protein</topology>
    </subcellularLocation>
</comment>
<feature type="transmembrane region" description="Helical" evidence="6">
    <location>
        <begin position="411"/>
        <end position="429"/>
    </location>
</feature>
<dbReference type="GO" id="GO:0005886">
    <property type="term" value="C:plasma membrane"/>
    <property type="evidence" value="ECO:0007669"/>
    <property type="project" value="TreeGrafter"/>
</dbReference>
<dbReference type="GO" id="GO:0015137">
    <property type="term" value="F:citrate transmembrane transporter activity"/>
    <property type="evidence" value="ECO:0007669"/>
    <property type="project" value="TreeGrafter"/>
</dbReference>
<feature type="transmembrane region" description="Helical" evidence="6">
    <location>
        <begin position="129"/>
        <end position="151"/>
    </location>
</feature>
<dbReference type="PANTHER" id="PTHR10283">
    <property type="entry name" value="SOLUTE CARRIER FAMILY 13 MEMBER"/>
    <property type="match status" value="1"/>
</dbReference>
<dbReference type="InterPro" id="IPR001898">
    <property type="entry name" value="SLC13A/DASS"/>
</dbReference>
<accession>A0A7R9BNQ1</accession>
<evidence type="ECO:0000313" key="7">
    <source>
        <dbReference type="EMBL" id="CAD7277863.1"/>
    </source>
</evidence>